<dbReference type="InterPro" id="IPR013221">
    <property type="entry name" value="Mur_ligase_cen"/>
</dbReference>
<organism evidence="6 7">
    <name type="scientific">Metabacillus litoralis</name>
    <dbReference type="NCBI Taxonomy" id="152268"/>
    <lineage>
        <taxon>Bacteria</taxon>
        <taxon>Bacillati</taxon>
        <taxon>Bacillota</taxon>
        <taxon>Bacilli</taxon>
        <taxon>Bacillales</taxon>
        <taxon>Bacillaceae</taxon>
        <taxon>Metabacillus</taxon>
    </lineage>
</organism>
<comment type="caution">
    <text evidence="6">The sequence shown here is derived from an EMBL/GenBank/DDBJ whole genome shotgun (WGS) entry which is preliminary data.</text>
</comment>
<keyword evidence="7" id="KW-1185">Reference proteome</keyword>
<dbReference type="RefSeq" id="WP_146945649.1">
    <property type="nucleotide sequence ID" value="NZ_VOQF01000001.1"/>
</dbReference>
<evidence type="ECO:0000256" key="2">
    <source>
        <dbReference type="ARBA" id="ARBA00022741"/>
    </source>
</evidence>
<dbReference type="InterPro" id="IPR051046">
    <property type="entry name" value="MurCDEF_CellWall_CoF430Synth"/>
</dbReference>
<gene>
    <name evidence="6" type="ORF">FS935_00885</name>
</gene>
<dbReference type="GO" id="GO:0016881">
    <property type="term" value="F:acid-amino acid ligase activity"/>
    <property type="evidence" value="ECO:0007669"/>
    <property type="project" value="InterPro"/>
</dbReference>
<dbReference type="EMBL" id="VOQF01000001">
    <property type="protein sequence ID" value="TXC92787.1"/>
    <property type="molecule type" value="Genomic_DNA"/>
</dbReference>
<evidence type="ECO:0000256" key="3">
    <source>
        <dbReference type="ARBA" id="ARBA00022840"/>
    </source>
</evidence>
<sequence length="459" mass="51725">MKPTYLQDLLPYMKGKVIVGETNPLIRHVIKIPKYSLLKDHTLYFHNKGTLSLKASNHFKQLTIITSKPDLLLDAGRNVTIVFVKNVKTAYWRFVDFYRNTLKIPFVAITGTCGKTTTKEMISWIFSQKFNVYKTIRNENDPSRHLDYLLGIKQSDDLAVMETAVAVPGHLKRAYQYFKPHVGILTSIGIDHLNGFPDLDSYINEKLSIFSLIDSKGTVIVNGDDDSVRKIDLKKMKKKIVTFGMNDNADFKIAKIMYEQNKMKFQLIYARDSYIFEVPGLGKHNVYNATAAIAAAYQLGMSIESAGKRLASFPLLPRHVEIVRGINGSTLIDDTWSSNPTSIESSLDVLSNVAKGKKKIAVFGDIKYLGDKTSEIHTLVGDIVAKEEIDYLITIGKEAELIGLQAIKKGMDSKKILHCQDPTKAYKFLSDTADEDSIILIKTSMFQSYKKFVNSLRVK</sequence>
<evidence type="ECO:0000256" key="1">
    <source>
        <dbReference type="ARBA" id="ARBA00022598"/>
    </source>
</evidence>
<accession>A0A5C6W4B0</accession>
<dbReference type="PANTHER" id="PTHR43024">
    <property type="entry name" value="UDP-N-ACETYLMURAMOYL-TRIPEPTIDE--D-ALANYL-D-ALANINE LIGASE"/>
    <property type="match status" value="1"/>
</dbReference>
<dbReference type="InterPro" id="IPR036565">
    <property type="entry name" value="Mur-like_cat_sf"/>
</dbReference>
<dbReference type="Gene3D" id="3.90.190.20">
    <property type="entry name" value="Mur ligase, C-terminal domain"/>
    <property type="match status" value="1"/>
</dbReference>
<dbReference type="PANTHER" id="PTHR43024:SF1">
    <property type="entry name" value="UDP-N-ACETYLMURAMOYL-TRIPEPTIDE--D-ALANYL-D-ALANINE LIGASE"/>
    <property type="match status" value="1"/>
</dbReference>
<feature type="domain" description="Mur ligase central" evidence="5">
    <location>
        <begin position="109"/>
        <end position="296"/>
    </location>
</feature>
<dbReference type="Proteomes" id="UP000321363">
    <property type="component" value="Unassembled WGS sequence"/>
</dbReference>
<dbReference type="Gene3D" id="3.40.1190.10">
    <property type="entry name" value="Mur-like, catalytic domain"/>
    <property type="match status" value="1"/>
</dbReference>
<dbReference type="GO" id="GO:0005524">
    <property type="term" value="F:ATP binding"/>
    <property type="evidence" value="ECO:0007669"/>
    <property type="project" value="UniProtKB-KW"/>
</dbReference>
<protein>
    <submittedName>
        <fullName evidence="6">UDP-N-acetylmuramoyl-tripeptide--D-alanyl-D-alanine ligase</fullName>
    </submittedName>
</protein>
<dbReference type="InterPro" id="IPR036615">
    <property type="entry name" value="Mur_ligase_C_dom_sf"/>
</dbReference>
<keyword evidence="3" id="KW-0067">ATP-binding</keyword>
<dbReference type="AlphaFoldDB" id="A0A5C6W4B0"/>
<evidence type="ECO:0000259" key="5">
    <source>
        <dbReference type="Pfam" id="PF08245"/>
    </source>
</evidence>
<feature type="domain" description="Mur ligase C-terminal" evidence="4">
    <location>
        <begin position="321"/>
        <end position="444"/>
    </location>
</feature>
<dbReference type="SUPFAM" id="SSF53244">
    <property type="entry name" value="MurD-like peptide ligases, peptide-binding domain"/>
    <property type="match status" value="1"/>
</dbReference>
<evidence type="ECO:0000313" key="6">
    <source>
        <dbReference type="EMBL" id="TXC92787.1"/>
    </source>
</evidence>
<reference evidence="6 7" key="1">
    <citation type="journal article" date="2005" name="Int. J. Syst. Evol. Microbiol.">
        <title>Bacillus litoralis sp. nov., isolated from a tidal flat of the Yellow Sea in Korea.</title>
        <authorList>
            <person name="Yoon J.H."/>
            <person name="Oh T.K."/>
        </authorList>
    </citation>
    <scope>NUCLEOTIDE SEQUENCE [LARGE SCALE GENOMIC DNA]</scope>
    <source>
        <strain evidence="6 7">SW-211</strain>
    </source>
</reference>
<keyword evidence="2" id="KW-0547">Nucleotide-binding</keyword>
<dbReference type="SUPFAM" id="SSF53623">
    <property type="entry name" value="MurD-like peptide ligases, catalytic domain"/>
    <property type="match status" value="1"/>
</dbReference>
<proteinExistence type="predicted"/>
<keyword evidence="1 6" id="KW-0436">Ligase</keyword>
<evidence type="ECO:0000313" key="7">
    <source>
        <dbReference type="Proteomes" id="UP000321363"/>
    </source>
</evidence>
<dbReference type="Pfam" id="PF08245">
    <property type="entry name" value="Mur_ligase_M"/>
    <property type="match status" value="1"/>
</dbReference>
<evidence type="ECO:0000259" key="4">
    <source>
        <dbReference type="Pfam" id="PF02875"/>
    </source>
</evidence>
<name>A0A5C6W4B0_9BACI</name>
<dbReference type="OrthoDB" id="9801978at2"/>
<dbReference type="Pfam" id="PF02875">
    <property type="entry name" value="Mur_ligase_C"/>
    <property type="match status" value="1"/>
</dbReference>
<dbReference type="InterPro" id="IPR004101">
    <property type="entry name" value="Mur_ligase_C"/>
</dbReference>